<evidence type="ECO:0000256" key="17">
    <source>
        <dbReference type="PIRSR" id="PIRSR611150-1"/>
    </source>
</evidence>
<evidence type="ECO:0000256" key="14">
    <source>
        <dbReference type="ARBA" id="ARBA00057514"/>
    </source>
</evidence>
<feature type="active site" evidence="17">
    <location>
        <position position="224"/>
    </location>
</feature>
<keyword evidence="11" id="KW-0560">Oxidoreductase</keyword>
<dbReference type="InterPro" id="IPR029058">
    <property type="entry name" value="AB_hydrolase_fold"/>
</dbReference>
<keyword evidence="8 20" id="KW-0732">Signal</keyword>
<dbReference type="CDD" id="cd02979">
    <property type="entry name" value="PHOX_C"/>
    <property type="match status" value="1"/>
</dbReference>
<keyword evidence="10" id="KW-0274">FAD</keyword>
<dbReference type="OrthoDB" id="1716816at2759"/>
<dbReference type="SUPFAM" id="SSF52833">
    <property type="entry name" value="Thioredoxin-like"/>
    <property type="match status" value="1"/>
</dbReference>
<comment type="similarity">
    <text evidence="3">Belongs to the PheA/TfdB FAD monooxygenase family.</text>
</comment>
<dbReference type="FunFam" id="3.40.50.1820:FF:000235">
    <property type="entry name" value="Cutinase 1"/>
    <property type="match status" value="1"/>
</dbReference>
<dbReference type="InterPro" id="IPR012941">
    <property type="entry name" value="Phe_hydrox_C_dim_dom"/>
</dbReference>
<accession>A0A517L0X3</accession>
<feature type="disulfide bond" evidence="18">
    <location>
        <begin position="79"/>
        <end position="158"/>
    </location>
</feature>
<feature type="signal peptide" evidence="20">
    <location>
        <begin position="1"/>
        <end position="15"/>
    </location>
</feature>
<evidence type="ECO:0000256" key="2">
    <source>
        <dbReference type="ARBA" id="ARBA00007534"/>
    </source>
</evidence>
<feature type="disulfide bond" evidence="18">
    <location>
        <begin position="220"/>
        <end position="227"/>
    </location>
</feature>
<dbReference type="GO" id="GO:0050525">
    <property type="term" value="F:cutinase activity"/>
    <property type="evidence" value="ECO:0007669"/>
    <property type="project" value="UniProtKB-EC"/>
</dbReference>
<evidence type="ECO:0000256" key="7">
    <source>
        <dbReference type="ARBA" id="ARBA00022630"/>
    </source>
</evidence>
<dbReference type="Proteomes" id="UP000316270">
    <property type="component" value="Chromosome 3"/>
</dbReference>
<keyword evidence="24" id="KW-1185">Reference proteome</keyword>
<comment type="catalytic activity">
    <reaction evidence="13">
        <text>cutin + H2O = cutin monomers.</text>
        <dbReference type="EC" id="3.1.1.74"/>
    </reaction>
</comment>
<feature type="active site" description="Proton donor/acceptor" evidence="17">
    <location>
        <position position="237"/>
    </location>
</feature>
<keyword evidence="12 18" id="KW-1015">Disulfide bond</keyword>
<keyword evidence="5" id="KW-0719">Serine esterase</keyword>
<feature type="chain" id="PRO_5022200047" description="Cutinase" evidence="20">
    <location>
        <begin position="16"/>
        <end position="903"/>
    </location>
</feature>
<dbReference type="Pfam" id="PF01494">
    <property type="entry name" value="FAD_binding_3"/>
    <property type="match status" value="1"/>
</dbReference>
<dbReference type="Pfam" id="PF07976">
    <property type="entry name" value="Phe_hydrox_dim"/>
    <property type="match status" value="1"/>
</dbReference>
<feature type="region of interest" description="Disordered" evidence="19">
    <location>
        <begin position="19"/>
        <end position="46"/>
    </location>
</feature>
<dbReference type="InterPro" id="IPR036249">
    <property type="entry name" value="Thioredoxin-like_sf"/>
</dbReference>
<feature type="domain" description="FAD-binding" evidence="21">
    <location>
        <begin position="270"/>
        <end position="638"/>
    </location>
</feature>
<dbReference type="InterPro" id="IPR036188">
    <property type="entry name" value="FAD/NAD-bd_sf"/>
</dbReference>
<feature type="active site" description="Nucleophile" evidence="17">
    <location>
        <position position="169"/>
    </location>
</feature>
<evidence type="ECO:0000256" key="19">
    <source>
        <dbReference type="SAM" id="MobiDB-lite"/>
    </source>
</evidence>
<dbReference type="SUPFAM" id="SSF51905">
    <property type="entry name" value="FAD/NAD(P)-binding domain"/>
    <property type="match status" value="1"/>
</dbReference>
<dbReference type="Gene3D" id="3.40.30.20">
    <property type="match status" value="1"/>
</dbReference>
<dbReference type="GO" id="GO:0005576">
    <property type="term" value="C:extracellular region"/>
    <property type="evidence" value="ECO:0007669"/>
    <property type="project" value="UniProtKB-SubCell"/>
</dbReference>
<evidence type="ECO:0000256" key="12">
    <source>
        <dbReference type="ARBA" id="ARBA00023157"/>
    </source>
</evidence>
<dbReference type="InterPro" id="IPR050641">
    <property type="entry name" value="RIFMO-like"/>
</dbReference>
<comment type="subcellular location">
    <subcellularLocation>
        <location evidence="1">Secreted</location>
    </subcellularLocation>
</comment>
<feature type="domain" description="Phenol hydroxylase-like C-terminal dimerisation" evidence="22">
    <location>
        <begin position="681"/>
        <end position="888"/>
    </location>
</feature>
<evidence type="ECO:0000313" key="23">
    <source>
        <dbReference type="EMBL" id="QDS69282.1"/>
    </source>
</evidence>
<evidence type="ECO:0000256" key="16">
    <source>
        <dbReference type="ARBA" id="ARBA00080724"/>
    </source>
</evidence>
<dbReference type="Pfam" id="PF01083">
    <property type="entry name" value="Cutinase"/>
    <property type="match status" value="1"/>
</dbReference>
<keyword evidence="9" id="KW-0378">Hydrolase</keyword>
<evidence type="ECO:0000256" key="5">
    <source>
        <dbReference type="ARBA" id="ARBA00022487"/>
    </source>
</evidence>
<dbReference type="InterPro" id="IPR038220">
    <property type="entry name" value="PHOX_C_sf"/>
</dbReference>
<comment type="function">
    <text evidence="14">Catalyzes the hydrolysis of complex carboxylic polyesters found in the cell wall of plants. Degrades cutin, a macromolecule that forms the structure of the plant cuticle. Allows pathogenic fungi to penetrate through the cuticular barrier into the host plant during the initial stage of fungal infection.</text>
</comment>
<evidence type="ECO:0000256" key="8">
    <source>
        <dbReference type="ARBA" id="ARBA00022729"/>
    </source>
</evidence>
<evidence type="ECO:0000256" key="20">
    <source>
        <dbReference type="SAM" id="SignalP"/>
    </source>
</evidence>
<dbReference type="Gene3D" id="3.50.50.60">
    <property type="entry name" value="FAD/NAD(P)-binding domain"/>
    <property type="match status" value="1"/>
</dbReference>
<dbReference type="InterPro" id="IPR002938">
    <property type="entry name" value="FAD-bd"/>
</dbReference>
<evidence type="ECO:0000256" key="6">
    <source>
        <dbReference type="ARBA" id="ARBA00022525"/>
    </source>
</evidence>
<evidence type="ECO:0000256" key="15">
    <source>
        <dbReference type="ARBA" id="ARBA00074522"/>
    </source>
</evidence>
<evidence type="ECO:0000256" key="13">
    <source>
        <dbReference type="ARBA" id="ARBA00034045"/>
    </source>
</evidence>
<dbReference type="AlphaFoldDB" id="A0A517L0X3"/>
<evidence type="ECO:0000256" key="18">
    <source>
        <dbReference type="PIRSR" id="PIRSR611150-2"/>
    </source>
</evidence>
<reference evidence="23 24" key="1">
    <citation type="submission" date="2019-07" db="EMBL/GenBank/DDBJ databases">
        <title>Finished genome of Venturia effusa.</title>
        <authorList>
            <person name="Young C.A."/>
            <person name="Cox M.P."/>
            <person name="Ganley A.R.D."/>
            <person name="David W.J."/>
        </authorList>
    </citation>
    <scope>NUCLEOTIDE SEQUENCE [LARGE SCALE GENOMIC DNA]</scope>
    <source>
        <strain evidence="24">albino</strain>
    </source>
</reference>
<dbReference type="SUPFAM" id="SSF53474">
    <property type="entry name" value="alpha/beta-Hydrolases"/>
    <property type="match status" value="1"/>
</dbReference>
<comment type="similarity">
    <text evidence="2">Belongs to the cutinase family.</text>
</comment>
<evidence type="ECO:0000256" key="9">
    <source>
        <dbReference type="ARBA" id="ARBA00022801"/>
    </source>
</evidence>
<dbReference type="PANTHER" id="PTHR43004:SF20">
    <property type="entry name" value="2-MONOOXYGENASE, PUTATIVE (AFU_ORTHOLOGUE AFUA_1G13660)-RELATED"/>
    <property type="match status" value="1"/>
</dbReference>
<dbReference type="PANTHER" id="PTHR43004">
    <property type="entry name" value="TRK SYSTEM POTASSIUM UPTAKE PROTEIN"/>
    <property type="match status" value="1"/>
</dbReference>
<evidence type="ECO:0000259" key="21">
    <source>
        <dbReference type="Pfam" id="PF01494"/>
    </source>
</evidence>
<dbReference type="GO" id="GO:0016709">
    <property type="term" value="F:oxidoreductase activity, acting on paired donors, with incorporation or reduction of molecular oxygen, NAD(P)H as one donor, and incorporation of one atom of oxygen"/>
    <property type="evidence" value="ECO:0007669"/>
    <property type="project" value="UniProtKB-ARBA"/>
</dbReference>
<dbReference type="Gene3D" id="3.30.9.10">
    <property type="entry name" value="D-Amino Acid Oxidase, subunit A, domain 2"/>
    <property type="match status" value="1"/>
</dbReference>
<dbReference type="EC" id="3.1.1.74" evidence="4"/>
<sequence>MKLTTILLFAELALALPQRPKGSKGSSTGTGDIPELDPPKTKPSSNSVATIAALTGKNGLLDAGIGPSTRTELMDGKACGKAIFIFARASTEVGNMGGSMGPQMCNALRKIYGEDQVICQGVGPKYTASISDNIGGIGTSRAAVAEATGMFTKAASKCPDAVLAFGGYSQGTAVMHATVGKLPKDVQERIAVGVLFGDTRNKQDRSQVPGFPKEKVEVYCDKNDGVCGGLLNVNAGHFVYTVDGTGQKAIKFLKDKLDAAMGSKGGKSKSSNSEKDGQADGLQCRSLEIFDSFGFADRVWKEANHMLEICMWNPDENGRLRRSDRIPDTIPGFSRFQQVVLHQGRIERFFLDHIKKHSDIEVSRGVIPESLKIDEALVEEQDAYPITVQLRHLTEGEAMPAQQKGQSVQDGLFRSNLAEDDTQDLISRSKDNEGKIEIIKAKYMIGCDGAHSWTRKQIGSELQGEPTDFIWGVLDIVPITDFPDIRMRCAIHSASSGSVMVIPRENGLVRLYIQLSEIKPDASGRADRSKITPEVIIAAAQKTLHPYKITYNYCDWWTAYQIGQRVGNTFHKHNRVFLAGDAVHTHSPKAGQGMNVSMQDTYNLGWKVGLVARGVCPRDILGTYESERRQIANDLIDFDHRFSRLFSGRPAKDAADEAGISMAEFKRTFEKGNEFASGLSVDYDKSVLVAKPDQQKTGVKGDADSAKETELGDINNVKLGMRFPSFQVLNQSDARPWPFQTFLKSDGRFRIILFAGNVLSATQQSRIQNFCNALSKDGSFLHRVTPKNAPIDSVIEILTLHSSPRTKVEFFTHFPDLLHPFSEDRGWDYNKIFVDDVSYHEGHGKAYEGYGIDKEVGKVVVVRPDGYVGFMGEVEDVEGLERYFGGVLCDGGGPRARVEKRRK</sequence>
<evidence type="ECO:0000256" key="10">
    <source>
        <dbReference type="ARBA" id="ARBA00022827"/>
    </source>
</evidence>
<dbReference type="STRING" id="50376.A0A517L0X3"/>
<organism evidence="23 24">
    <name type="scientific">Venturia effusa</name>
    <dbReference type="NCBI Taxonomy" id="50376"/>
    <lineage>
        <taxon>Eukaryota</taxon>
        <taxon>Fungi</taxon>
        <taxon>Dikarya</taxon>
        <taxon>Ascomycota</taxon>
        <taxon>Pezizomycotina</taxon>
        <taxon>Dothideomycetes</taxon>
        <taxon>Pleosporomycetidae</taxon>
        <taxon>Venturiales</taxon>
        <taxon>Venturiaceae</taxon>
        <taxon>Venturia</taxon>
    </lineage>
</organism>
<evidence type="ECO:0000259" key="22">
    <source>
        <dbReference type="Pfam" id="PF07976"/>
    </source>
</evidence>
<evidence type="ECO:0000256" key="11">
    <source>
        <dbReference type="ARBA" id="ARBA00023002"/>
    </source>
</evidence>
<proteinExistence type="inferred from homology"/>
<evidence type="ECO:0000256" key="3">
    <source>
        <dbReference type="ARBA" id="ARBA00007801"/>
    </source>
</evidence>
<dbReference type="PRINTS" id="PR00129">
    <property type="entry name" value="CUTINASE"/>
</dbReference>
<dbReference type="GO" id="GO:0071949">
    <property type="term" value="F:FAD binding"/>
    <property type="evidence" value="ECO:0007669"/>
    <property type="project" value="InterPro"/>
</dbReference>
<protein>
    <recommendedName>
        <fullName evidence="15">Cutinase</fullName>
        <ecNumber evidence="4">3.1.1.74</ecNumber>
    </recommendedName>
    <alternativeName>
        <fullName evidence="16">Cutin hydrolase</fullName>
    </alternativeName>
</protein>
<dbReference type="EMBL" id="CP042187">
    <property type="protein sequence ID" value="QDS69282.1"/>
    <property type="molecule type" value="Genomic_DNA"/>
</dbReference>
<dbReference type="InterPro" id="IPR000675">
    <property type="entry name" value="Cutinase/axe"/>
</dbReference>
<evidence type="ECO:0000313" key="24">
    <source>
        <dbReference type="Proteomes" id="UP000316270"/>
    </source>
</evidence>
<gene>
    <name evidence="23" type="ORF">FKW77_002377</name>
</gene>
<dbReference type="InterPro" id="IPR011150">
    <property type="entry name" value="Cutinase_monf"/>
</dbReference>
<keyword evidence="7" id="KW-0285">Flavoprotein</keyword>
<dbReference type="SUPFAM" id="SSF54373">
    <property type="entry name" value="FAD-linked reductases, C-terminal domain"/>
    <property type="match status" value="1"/>
</dbReference>
<name>A0A517L0X3_9PEZI</name>
<keyword evidence="6" id="KW-0964">Secreted</keyword>
<dbReference type="SMART" id="SM01110">
    <property type="entry name" value="Cutinase"/>
    <property type="match status" value="1"/>
</dbReference>
<evidence type="ECO:0000256" key="4">
    <source>
        <dbReference type="ARBA" id="ARBA00013095"/>
    </source>
</evidence>
<evidence type="ECO:0000256" key="1">
    <source>
        <dbReference type="ARBA" id="ARBA00004613"/>
    </source>
</evidence>
<dbReference type="Gene3D" id="3.40.50.1820">
    <property type="entry name" value="alpha/beta hydrolase"/>
    <property type="match status" value="1"/>
</dbReference>